<dbReference type="InterPro" id="IPR046358">
    <property type="entry name" value="Flagellin_C"/>
</dbReference>
<evidence type="ECO:0000256" key="1">
    <source>
        <dbReference type="ARBA" id="ARBA00004365"/>
    </source>
</evidence>
<keyword evidence="9" id="KW-1185">Reference proteome</keyword>
<comment type="caution">
    <text evidence="8">The sequence shown here is derived from an EMBL/GenBank/DDBJ whole genome shotgun (WGS) entry which is preliminary data.</text>
</comment>
<evidence type="ECO:0000313" key="9">
    <source>
        <dbReference type="Proteomes" id="UP001447008"/>
    </source>
</evidence>
<evidence type="ECO:0000256" key="5">
    <source>
        <dbReference type="ARBA" id="ARBA00023143"/>
    </source>
</evidence>
<dbReference type="SUPFAM" id="SSF64518">
    <property type="entry name" value="Phase 1 flagellin"/>
    <property type="match status" value="1"/>
</dbReference>
<dbReference type="Pfam" id="PF00669">
    <property type="entry name" value="Flagellin_N"/>
    <property type="match status" value="1"/>
</dbReference>
<dbReference type="EMBL" id="JBCGCU010000022">
    <property type="protein sequence ID" value="MEM0516583.1"/>
    <property type="molecule type" value="Genomic_DNA"/>
</dbReference>
<dbReference type="RefSeq" id="WP_342680064.1">
    <property type="nucleotide sequence ID" value="NZ_JBCGCU010000022.1"/>
</dbReference>
<dbReference type="Pfam" id="PF00700">
    <property type="entry name" value="Flagellin_C"/>
    <property type="match status" value="1"/>
</dbReference>
<keyword evidence="8" id="KW-0969">Cilium</keyword>
<comment type="similarity">
    <text evidence="3">Belongs to the bacterial flagellin family.</text>
</comment>
<evidence type="ECO:0000313" key="8">
    <source>
        <dbReference type="EMBL" id="MEM0516583.1"/>
    </source>
</evidence>
<name>A0ABU9N021_9GAMM</name>
<dbReference type="PANTHER" id="PTHR42792:SF1">
    <property type="entry name" value="FLAGELLAR HOOK-ASSOCIATED PROTEIN 3"/>
    <property type="match status" value="1"/>
</dbReference>
<evidence type="ECO:0000256" key="3">
    <source>
        <dbReference type="ARBA" id="ARBA00005709"/>
    </source>
</evidence>
<evidence type="ECO:0000256" key="2">
    <source>
        <dbReference type="ARBA" id="ARBA00004613"/>
    </source>
</evidence>
<dbReference type="InterPro" id="IPR013384">
    <property type="entry name" value="Flagell_FlgL"/>
</dbReference>
<evidence type="ECO:0000259" key="6">
    <source>
        <dbReference type="Pfam" id="PF00669"/>
    </source>
</evidence>
<dbReference type="Proteomes" id="UP001447008">
    <property type="component" value="Unassembled WGS sequence"/>
</dbReference>
<protein>
    <submittedName>
        <fullName evidence="8">Flagellar hook-associated protein FlgL</fullName>
    </submittedName>
</protein>
<keyword evidence="5" id="KW-0975">Bacterial flagellum</keyword>
<reference evidence="8 9" key="1">
    <citation type="submission" date="2024-03" db="EMBL/GenBank/DDBJ databases">
        <title>Pseudoalteromonas qingdaonensis sp. nov., isolated from the intestines of marine benthic organisms.</title>
        <authorList>
            <person name="Lin X."/>
            <person name="Fang S."/>
            <person name="Hu X."/>
        </authorList>
    </citation>
    <scope>NUCLEOTIDE SEQUENCE [LARGE SCALE GENOMIC DNA]</scope>
    <source>
        <strain evidence="8 9">YIC-827</strain>
    </source>
</reference>
<dbReference type="NCBIfam" id="TIGR02550">
    <property type="entry name" value="flagell_flgL"/>
    <property type="match status" value="1"/>
</dbReference>
<keyword evidence="8" id="KW-0966">Cell projection</keyword>
<evidence type="ECO:0000256" key="4">
    <source>
        <dbReference type="ARBA" id="ARBA00022525"/>
    </source>
</evidence>
<proteinExistence type="inferred from homology"/>
<organism evidence="8 9">
    <name type="scientific">Pseudoalteromonas qingdaonensis</name>
    <dbReference type="NCBI Taxonomy" id="3131913"/>
    <lineage>
        <taxon>Bacteria</taxon>
        <taxon>Pseudomonadati</taxon>
        <taxon>Pseudomonadota</taxon>
        <taxon>Gammaproteobacteria</taxon>
        <taxon>Alteromonadales</taxon>
        <taxon>Pseudoalteromonadaceae</taxon>
        <taxon>Pseudoalteromonas</taxon>
    </lineage>
</organism>
<dbReference type="PANTHER" id="PTHR42792">
    <property type="entry name" value="FLAGELLIN"/>
    <property type="match status" value="1"/>
</dbReference>
<accession>A0ABU9N021</accession>
<feature type="domain" description="Flagellin C-terminal" evidence="7">
    <location>
        <begin position="328"/>
        <end position="404"/>
    </location>
</feature>
<dbReference type="InterPro" id="IPR001492">
    <property type="entry name" value="Flagellin"/>
</dbReference>
<sequence length="406" mass="44399">MRLSNNMFYQNSLNQLLRKQSDVLQAQNQVDTGVKYTSASQAPSDYAQAMLLGDKIQINEQHEKNINLLSNRLNIQESVLQNINTTIQYTEELAVRAGNGALNEQDKKALASELKELQQTLYDLMNTQTEDGKFLFSGYQDASQAYQFDSVTGEYEYQGDQGQHQITIANNVKINSSDNGFTTFEQVAARLNIANTDLGTGIAVIADQGAFDAFHQANYDAANPANNTFTINVLPPTPPATGDQYEVVDSTGTVLQSGNYSGEAIEFNGMSIRVSEGETTATVTLEAPQKQNLLNTLGDLINTLEDGSLTNEQYHHNLANANVGLRNASEKVVYTQATLGARMIALERVQDSNSAREINNQAARSNLVEVDMAAAISELTQHETALQASQATFGRLAKLSLFDYIG</sequence>
<dbReference type="Gene3D" id="1.20.1330.10">
    <property type="entry name" value="f41 fragment of flagellin, N-terminal domain"/>
    <property type="match status" value="2"/>
</dbReference>
<comment type="subcellular location">
    <subcellularLocation>
        <location evidence="1">Bacterial flagellum</location>
    </subcellularLocation>
    <subcellularLocation>
        <location evidence="2">Secreted</location>
    </subcellularLocation>
</comment>
<keyword evidence="4" id="KW-0964">Secreted</keyword>
<feature type="domain" description="Flagellin N-terminal" evidence="6">
    <location>
        <begin position="4"/>
        <end position="140"/>
    </location>
</feature>
<keyword evidence="8" id="KW-0282">Flagellum</keyword>
<evidence type="ECO:0000259" key="7">
    <source>
        <dbReference type="Pfam" id="PF00700"/>
    </source>
</evidence>
<gene>
    <name evidence="8" type="primary">flgL</name>
    <name evidence="8" type="ORF">WCN91_14355</name>
</gene>
<dbReference type="InterPro" id="IPR001029">
    <property type="entry name" value="Flagellin_N"/>
</dbReference>